<dbReference type="RefSeq" id="WP_202766775.1">
    <property type="nucleotide sequence ID" value="NZ_JAESWA010000019.1"/>
</dbReference>
<proteinExistence type="predicted"/>
<dbReference type="EMBL" id="JAESWA010000019">
    <property type="protein sequence ID" value="MBL4931394.1"/>
    <property type="molecule type" value="Genomic_DNA"/>
</dbReference>
<reference evidence="1" key="1">
    <citation type="submission" date="2021-01" db="EMBL/GenBank/DDBJ databases">
        <title>Genome public.</title>
        <authorList>
            <person name="Liu C."/>
            <person name="Sun Q."/>
        </authorList>
    </citation>
    <scope>NUCLEOTIDE SEQUENCE</scope>
    <source>
        <strain evidence="1">YIM B02565</strain>
    </source>
</reference>
<name>A0A937K418_9CLOT</name>
<accession>A0A937K418</accession>
<keyword evidence="2" id="KW-1185">Reference proteome</keyword>
<sequence>MKKTSGIFVKINYKFDRSFKEGIKENSHKNKKGLFDKYLLCGGKYNKDGVTMIFQAENLKEAEEIINNNPFQKASFYSFEILSKNYIALNS</sequence>
<gene>
    <name evidence="1" type="ORF">JK634_06220</name>
</gene>
<dbReference type="AlphaFoldDB" id="A0A937K418"/>
<comment type="caution">
    <text evidence="1">The sequence shown here is derived from an EMBL/GenBank/DDBJ whole genome shotgun (WGS) entry which is preliminary data.</text>
</comment>
<protein>
    <recommendedName>
        <fullName evidence="3">YCII-related domain-containing protein</fullName>
    </recommendedName>
</protein>
<evidence type="ECO:0000313" key="1">
    <source>
        <dbReference type="EMBL" id="MBL4931394.1"/>
    </source>
</evidence>
<evidence type="ECO:0000313" key="2">
    <source>
        <dbReference type="Proteomes" id="UP000623681"/>
    </source>
</evidence>
<dbReference type="InterPro" id="IPR011008">
    <property type="entry name" value="Dimeric_a/b-barrel"/>
</dbReference>
<evidence type="ECO:0008006" key="3">
    <source>
        <dbReference type="Google" id="ProtNLM"/>
    </source>
</evidence>
<dbReference type="SUPFAM" id="SSF54909">
    <property type="entry name" value="Dimeric alpha+beta barrel"/>
    <property type="match status" value="1"/>
</dbReference>
<organism evidence="1 2">
    <name type="scientific">Clostridium paridis</name>
    <dbReference type="NCBI Taxonomy" id="2803863"/>
    <lineage>
        <taxon>Bacteria</taxon>
        <taxon>Bacillati</taxon>
        <taxon>Bacillota</taxon>
        <taxon>Clostridia</taxon>
        <taxon>Eubacteriales</taxon>
        <taxon>Clostridiaceae</taxon>
        <taxon>Clostridium</taxon>
    </lineage>
</organism>
<dbReference type="Proteomes" id="UP000623681">
    <property type="component" value="Unassembled WGS sequence"/>
</dbReference>